<keyword evidence="2" id="KW-1185">Reference proteome</keyword>
<reference evidence="1" key="1">
    <citation type="submission" date="2022-03" db="EMBL/GenBank/DDBJ databases">
        <authorList>
            <person name="Lindestad O."/>
        </authorList>
    </citation>
    <scope>NUCLEOTIDE SEQUENCE</scope>
</reference>
<dbReference type="EMBL" id="CAKXAJ010016028">
    <property type="protein sequence ID" value="CAH2216598.1"/>
    <property type="molecule type" value="Genomic_DNA"/>
</dbReference>
<organism evidence="1 2">
    <name type="scientific">Pararge aegeria aegeria</name>
    <dbReference type="NCBI Taxonomy" id="348720"/>
    <lineage>
        <taxon>Eukaryota</taxon>
        <taxon>Metazoa</taxon>
        <taxon>Ecdysozoa</taxon>
        <taxon>Arthropoda</taxon>
        <taxon>Hexapoda</taxon>
        <taxon>Insecta</taxon>
        <taxon>Pterygota</taxon>
        <taxon>Neoptera</taxon>
        <taxon>Endopterygota</taxon>
        <taxon>Lepidoptera</taxon>
        <taxon>Glossata</taxon>
        <taxon>Ditrysia</taxon>
        <taxon>Papilionoidea</taxon>
        <taxon>Nymphalidae</taxon>
        <taxon>Satyrinae</taxon>
        <taxon>Satyrini</taxon>
        <taxon>Parargina</taxon>
        <taxon>Pararge</taxon>
    </lineage>
</organism>
<evidence type="ECO:0000313" key="2">
    <source>
        <dbReference type="Proteomes" id="UP000838756"/>
    </source>
</evidence>
<proteinExistence type="predicted"/>
<evidence type="ECO:0000313" key="1">
    <source>
        <dbReference type="EMBL" id="CAH2216598.1"/>
    </source>
</evidence>
<feature type="non-terminal residue" evidence="1">
    <location>
        <position position="1"/>
    </location>
</feature>
<comment type="caution">
    <text evidence="1">The sequence shown here is derived from an EMBL/GenBank/DDBJ whole genome shotgun (WGS) entry which is preliminary data.</text>
</comment>
<dbReference type="Proteomes" id="UP000838756">
    <property type="component" value="Unassembled WGS sequence"/>
</dbReference>
<accession>A0A8S4QMN5</accession>
<protein>
    <submittedName>
        <fullName evidence="1">Jg17414 protein</fullName>
    </submittedName>
</protein>
<gene>
    <name evidence="1" type="primary">jg17414</name>
    <name evidence="1" type="ORF">PAEG_LOCUS4588</name>
</gene>
<dbReference type="AlphaFoldDB" id="A0A8S4QMN5"/>
<sequence length="156" mass="17425">AVHARASFTQVRERQLSNAAERGGRLCLFVARSALSLALQVLNGTPQNEIELNFVVLYSSNTSLWKRFFFVFSWACLRTWSAGNFRCMKCHWYGSPLGHSSQPSSLQKLSRPSRSPSVKHWATLGVMLGSQGMLRDALLLLYIGALRVSFSSSSMH</sequence>
<name>A0A8S4QMN5_9NEOP</name>